<name>A0A1G2J9H0_9BACT</name>
<protein>
    <recommendedName>
        <fullName evidence="9">Prepilin-type N-terminal cleavage/methylation domain-containing protein</fullName>
    </recommendedName>
</protein>
<dbReference type="PROSITE" id="PS00409">
    <property type="entry name" value="PROKAR_NTER_METHYL"/>
    <property type="match status" value="1"/>
</dbReference>
<dbReference type="PANTHER" id="PTHR30093">
    <property type="entry name" value="GENERAL SECRETION PATHWAY PROTEIN G"/>
    <property type="match status" value="1"/>
</dbReference>
<sequence length="146" mass="15454">MQKGFTLIELLVVIAIIAVLAAVILFSVVQYINKGKDSSIQGNLAVLVPAGEAFYNIGNTYENFCSGNAVTNAISQMPENPSGICAGNDAGLCCNVIENGSAWMACAKGFTDPTKAFCADSRGIKGIVSIYNCFQGVIYMCNLYSE</sequence>
<dbReference type="PANTHER" id="PTHR30093:SF44">
    <property type="entry name" value="TYPE II SECRETION SYSTEM CORE PROTEIN G"/>
    <property type="match status" value="1"/>
</dbReference>
<feature type="transmembrane region" description="Helical" evidence="6">
    <location>
        <begin position="7"/>
        <end position="32"/>
    </location>
</feature>
<evidence type="ECO:0000256" key="2">
    <source>
        <dbReference type="ARBA" id="ARBA00022481"/>
    </source>
</evidence>
<evidence type="ECO:0000256" key="6">
    <source>
        <dbReference type="SAM" id="Phobius"/>
    </source>
</evidence>
<accession>A0A1G2J9H0</accession>
<dbReference type="STRING" id="1802229.A2401_01955"/>
<dbReference type="GO" id="GO:0016020">
    <property type="term" value="C:membrane"/>
    <property type="evidence" value="ECO:0007669"/>
    <property type="project" value="UniProtKB-SubCell"/>
</dbReference>
<dbReference type="EMBL" id="MHPP01000031">
    <property type="protein sequence ID" value="OGZ83613.1"/>
    <property type="molecule type" value="Genomic_DNA"/>
</dbReference>
<evidence type="ECO:0000256" key="3">
    <source>
        <dbReference type="ARBA" id="ARBA00022692"/>
    </source>
</evidence>
<keyword evidence="4 6" id="KW-1133">Transmembrane helix</keyword>
<keyword evidence="5 6" id="KW-0472">Membrane</keyword>
<organism evidence="7 8">
    <name type="scientific">Candidatus Staskawiczbacteria bacterium RIFOXYC1_FULL_38_18</name>
    <dbReference type="NCBI Taxonomy" id="1802229"/>
    <lineage>
        <taxon>Bacteria</taxon>
        <taxon>Candidatus Staskawicziibacteriota</taxon>
    </lineage>
</organism>
<dbReference type="Proteomes" id="UP000177751">
    <property type="component" value="Unassembled WGS sequence"/>
</dbReference>
<dbReference type="Gene3D" id="3.30.700.10">
    <property type="entry name" value="Glycoprotein, Type 4 Pilin"/>
    <property type="match status" value="1"/>
</dbReference>
<dbReference type="SUPFAM" id="SSF54523">
    <property type="entry name" value="Pili subunits"/>
    <property type="match status" value="1"/>
</dbReference>
<keyword evidence="3 6" id="KW-0812">Transmembrane</keyword>
<evidence type="ECO:0000313" key="8">
    <source>
        <dbReference type="Proteomes" id="UP000177751"/>
    </source>
</evidence>
<dbReference type="InterPro" id="IPR012902">
    <property type="entry name" value="N_methyl_site"/>
</dbReference>
<evidence type="ECO:0000313" key="7">
    <source>
        <dbReference type="EMBL" id="OGZ83613.1"/>
    </source>
</evidence>
<dbReference type="Pfam" id="PF07963">
    <property type="entry name" value="N_methyl"/>
    <property type="match status" value="1"/>
</dbReference>
<gene>
    <name evidence="7" type="ORF">A2401_01955</name>
</gene>
<dbReference type="InterPro" id="IPR045584">
    <property type="entry name" value="Pilin-like"/>
</dbReference>
<dbReference type="AlphaFoldDB" id="A0A1G2J9H0"/>
<dbReference type="NCBIfam" id="TIGR02532">
    <property type="entry name" value="IV_pilin_GFxxxE"/>
    <property type="match status" value="1"/>
</dbReference>
<keyword evidence="2" id="KW-0488">Methylation</keyword>
<evidence type="ECO:0000256" key="1">
    <source>
        <dbReference type="ARBA" id="ARBA00004167"/>
    </source>
</evidence>
<evidence type="ECO:0000256" key="5">
    <source>
        <dbReference type="ARBA" id="ARBA00023136"/>
    </source>
</evidence>
<comment type="caution">
    <text evidence="7">The sequence shown here is derived from an EMBL/GenBank/DDBJ whole genome shotgun (WGS) entry which is preliminary data.</text>
</comment>
<comment type="subcellular location">
    <subcellularLocation>
        <location evidence="1">Membrane</location>
        <topology evidence="1">Single-pass membrane protein</topology>
    </subcellularLocation>
</comment>
<proteinExistence type="predicted"/>
<evidence type="ECO:0008006" key="9">
    <source>
        <dbReference type="Google" id="ProtNLM"/>
    </source>
</evidence>
<evidence type="ECO:0000256" key="4">
    <source>
        <dbReference type="ARBA" id="ARBA00022989"/>
    </source>
</evidence>
<reference evidence="7 8" key="1">
    <citation type="journal article" date="2016" name="Nat. Commun.">
        <title>Thousands of microbial genomes shed light on interconnected biogeochemical processes in an aquifer system.</title>
        <authorList>
            <person name="Anantharaman K."/>
            <person name="Brown C.T."/>
            <person name="Hug L.A."/>
            <person name="Sharon I."/>
            <person name="Castelle C.J."/>
            <person name="Probst A.J."/>
            <person name="Thomas B.C."/>
            <person name="Singh A."/>
            <person name="Wilkins M.J."/>
            <person name="Karaoz U."/>
            <person name="Brodie E.L."/>
            <person name="Williams K.H."/>
            <person name="Hubbard S.S."/>
            <person name="Banfield J.F."/>
        </authorList>
    </citation>
    <scope>NUCLEOTIDE SEQUENCE [LARGE SCALE GENOMIC DNA]</scope>
</reference>